<feature type="repeat" description="TPR" evidence="1">
    <location>
        <begin position="68"/>
        <end position="101"/>
    </location>
</feature>
<comment type="caution">
    <text evidence="3">The sequence shown here is derived from an EMBL/GenBank/DDBJ whole genome shotgun (WGS) entry which is preliminary data.</text>
</comment>
<keyword evidence="4" id="KW-1185">Reference proteome</keyword>
<accession>A0ABS7PJ45</accession>
<protein>
    <recommendedName>
        <fullName evidence="5">Tetratricopeptide repeat protein</fullName>
    </recommendedName>
</protein>
<evidence type="ECO:0000313" key="3">
    <source>
        <dbReference type="EMBL" id="MBY8821320.1"/>
    </source>
</evidence>
<name>A0ABS7PJ45_9SPHN</name>
<proteinExistence type="predicted"/>
<dbReference type="PROSITE" id="PS51257">
    <property type="entry name" value="PROKAR_LIPOPROTEIN"/>
    <property type="match status" value="1"/>
</dbReference>
<dbReference type="SMART" id="SM00028">
    <property type="entry name" value="TPR"/>
    <property type="match status" value="2"/>
</dbReference>
<feature type="chain" id="PRO_5045482771" description="Tetratricopeptide repeat protein" evidence="2">
    <location>
        <begin position="24"/>
        <end position="172"/>
    </location>
</feature>
<keyword evidence="2" id="KW-0732">Signal</keyword>
<reference evidence="3 4" key="1">
    <citation type="submission" date="2021-08" db="EMBL/GenBank/DDBJ databases">
        <authorList>
            <person name="Tuo L."/>
        </authorList>
    </citation>
    <scope>NUCLEOTIDE SEQUENCE [LARGE SCALE GENOMIC DNA]</scope>
    <source>
        <strain evidence="3 4">JCM 31229</strain>
    </source>
</reference>
<sequence>MRYTPATCALALVLACVSSAVSGQRPDAEISPQSLALLQEGQALAAAGNLQGANDALESALVADPRNRQAYVALAGVAKKQDLNGKAIRFYREALKIDPNDLNALAGQGEAMVAKGAVEKARENLARIEKLCVTRCAEQSQLAAAIEKGPAPTMLTVKSVTPKPVVTPKESN</sequence>
<evidence type="ECO:0000256" key="1">
    <source>
        <dbReference type="PROSITE-ProRule" id="PRU00339"/>
    </source>
</evidence>
<keyword evidence="1" id="KW-0802">TPR repeat</keyword>
<evidence type="ECO:0000313" key="4">
    <source>
        <dbReference type="Proteomes" id="UP000706039"/>
    </source>
</evidence>
<dbReference type="InterPro" id="IPR019734">
    <property type="entry name" value="TPR_rpt"/>
</dbReference>
<evidence type="ECO:0008006" key="5">
    <source>
        <dbReference type="Google" id="ProtNLM"/>
    </source>
</evidence>
<dbReference type="Proteomes" id="UP000706039">
    <property type="component" value="Unassembled WGS sequence"/>
</dbReference>
<feature type="signal peptide" evidence="2">
    <location>
        <begin position="1"/>
        <end position="23"/>
    </location>
</feature>
<organism evidence="3 4">
    <name type="scientific">Sphingomonas colocasiae</name>
    <dbReference type="NCBI Taxonomy" id="1848973"/>
    <lineage>
        <taxon>Bacteria</taxon>
        <taxon>Pseudomonadati</taxon>
        <taxon>Pseudomonadota</taxon>
        <taxon>Alphaproteobacteria</taxon>
        <taxon>Sphingomonadales</taxon>
        <taxon>Sphingomonadaceae</taxon>
        <taxon>Sphingomonas</taxon>
    </lineage>
</organism>
<dbReference type="EMBL" id="JAINVV010000002">
    <property type="protein sequence ID" value="MBY8821320.1"/>
    <property type="molecule type" value="Genomic_DNA"/>
</dbReference>
<dbReference type="Gene3D" id="1.25.40.10">
    <property type="entry name" value="Tetratricopeptide repeat domain"/>
    <property type="match status" value="1"/>
</dbReference>
<dbReference type="RefSeq" id="WP_222988438.1">
    <property type="nucleotide sequence ID" value="NZ_JAINVV010000002.1"/>
</dbReference>
<dbReference type="SUPFAM" id="SSF48452">
    <property type="entry name" value="TPR-like"/>
    <property type="match status" value="1"/>
</dbReference>
<evidence type="ECO:0000256" key="2">
    <source>
        <dbReference type="SAM" id="SignalP"/>
    </source>
</evidence>
<gene>
    <name evidence="3" type="ORF">K7G82_03395</name>
</gene>
<dbReference type="PROSITE" id="PS50005">
    <property type="entry name" value="TPR"/>
    <property type="match status" value="1"/>
</dbReference>
<dbReference type="InterPro" id="IPR011990">
    <property type="entry name" value="TPR-like_helical_dom_sf"/>
</dbReference>